<keyword evidence="8" id="KW-1185">Reference proteome</keyword>
<evidence type="ECO:0000256" key="3">
    <source>
        <dbReference type="ARBA" id="ARBA00022989"/>
    </source>
</evidence>
<protein>
    <recommendedName>
        <fullName evidence="6">O-antigen ligase-related domain-containing protein</fullName>
    </recommendedName>
</protein>
<feature type="transmembrane region" description="Helical" evidence="5">
    <location>
        <begin position="147"/>
        <end position="166"/>
    </location>
</feature>
<feature type="transmembrane region" description="Helical" evidence="5">
    <location>
        <begin position="395"/>
        <end position="415"/>
    </location>
</feature>
<dbReference type="EMBL" id="UEGS01000001">
    <property type="protein sequence ID" value="SRX78522.1"/>
    <property type="molecule type" value="Genomic_DNA"/>
</dbReference>
<sequence length="445" mass="48099">MASHPRSAGAESDPTAHRIGSATTFLPAPTRFSDFTGVEYKAGERAFAAIIFAAIGLVIIPEVINYLLVKHVPDQSIDRALASAETPIAGLARWALSGVLLAVSSLVLLMRGHPNRDVTWLLVFLMALNLPYLIGPDQPGPADLVKIMLANLVLLAIWHTGARVVVLKWIPILVSGVGAYSLIGGLIIPEYMMYNIVSRKSLVFGWELAGPFGQSNALGMYCAVAFSLVPLIGQNRWRAVCASILLATIVASASRTALVAVAVVVLWWLICRLRSVISIRLAGTVLAGTALAAAMVIPLLRWSPGSFTERAFIWAGGLELWRDAPVVGSGYNWFLQHGQEQAEIVLWAGMGTGHNIHIDTLIKFGLAGLAFLLPIWIGAIYVTGTMRVINEQVALFGYLIAFFVLGMTEAVWHLWPNIQQFPTSTLIFATVLMARNRGRTPAGAM</sequence>
<evidence type="ECO:0000259" key="6">
    <source>
        <dbReference type="Pfam" id="PF04932"/>
    </source>
</evidence>
<feature type="transmembrane region" description="Helical" evidence="5">
    <location>
        <begin position="46"/>
        <end position="68"/>
    </location>
</feature>
<evidence type="ECO:0000256" key="2">
    <source>
        <dbReference type="ARBA" id="ARBA00022692"/>
    </source>
</evidence>
<comment type="subcellular location">
    <subcellularLocation>
        <location evidence="1">Membrane</location>
        <topology evidence="1">Multi-pass membrane protein</topology>
    </subcellularLocation>
</comment>
<dbReference type="STRING" id="39692.BST38_04090"/>
<dbReference type="PANTHER" id="PTHR37422">
    <property type="entry name" value="TEICHURONIC ACID BIOSYNTHESIS PROTEIN TUAE"/>
    <property type="match status" value="1"/>
</dbReference>
<keyword evidence="4 5" id="KW-0472">Membrane</keyword>
<dbReference type="Pfam" id="PF04932">
    <property type="entry name" value="Wzy_C"/>
    <property type="match status" value="1"/>
</dbReference>
<feature type="transmembrane region" description="Helical" evidence="5">
    <location>
        <begin position="364"/>
        <end position="383"/>
    </location>
</feature>
<feature type="transmembrane region" description="Helical" evidence="5">
    <location>
        <begin position="276"/>
        <end position="300"/>
    </location>
</feature>
<evidence type="ECO:0000313" key="7">
    <source>
        <dbReference type="EMBL" id="SRX78522.1"/>
    </source>
</evidence>
<accession>A0A375YBM1</accession>
<organism evidence="7 8">
    <name type="scientific">Mycolicibacterium parafortuitum</name>
    <name type="common">Mycobacterium parafortuitum</name>
    <dbReference type="NCBI Taxonomy" id="39692"/>
    <lineage>
        <taxon>Bacteria</taxon>
        <taxon>Bacillati</taxon>
        <taxon>Actinomycetota</taxon>
        <taxon>Actinomycetes</taxon>
        <taxon>Mycobacteriales</taxon>
        <taxon>Mycobacteriaceae</taxon>
        <taxon>Mycolicibacterium</taxon>
    </lineage>
</organism>
<dbReference type="GO" id="GO:0016020">
    <property type="term" value="C:membrane"/>
    <property type="evidence" value="ECO:0007669"/>
    <property type="project" value="UniProtKB-SubCell"/>
</dbReference>
<keyword evidence="2 5" id="KW-0812">Transmembrane</keyword>
<gene>
    <name evidence="7" type="ORF">MPP7335_00246</name>
</gene>
<dbReference type="InterPro" id="IPR051533">
    <property type="entry name" value="WaaL-like"/>
</dbReference>
<dbReference type="Proteomes" id="UP000252008">
    <property type="component" value="Unassembled WGS sequence"/>
</dbReference>
<dbReference type="AlphaFoldDB" id="A0A375YBM1"/>
<feature type="domain" description="O-antigen ligase-related" evidence="6">
    <location>
        <begin position="242"/>
        <end position="373"/>
    </location>
</feature>
<reference evidence="7 8" key="1">
    <citation type="submission" date="2018-05" db="EMBL/GenBank/DDBJ databases">
        <authorList>
            <consortium name="IHU Genomes"/>
        </authorList>
    </citation>
    <scope>NUCLEOTIDE SEQUENCE [LARGE SCALE GENOMIC DNA]</scope>
    <source>
        <strain evidence="7 8">P7335</strain>
    </source>
</reference>
<feature type="transmembrane region" description="Helical" evidence="5">
    <location>
        <begin position="173"/>
        <end position="192"/>
    </location>
</feature>
<keyword evidence="3 5" id="KW-1133">Transmembrane helix</keyword>
<feature type="transmembrane region" description="Helical" evidence="5">
    <location>
        <begin position="118"/>
        <end position="135"/>
    </location>
</feature>
<name>A0A375YBM1_MYCPF</name>
<proteinExistence type="predicted"/>
<dbReference type="InterPro" id="IPR007016">
    <property type="entry name" value="O-antigen_ligase-rel_domated"/>
</dbReference>
<dbReference type="PANTHER" id="PTHR37422:SF13">
    <property type="entry name" value="LIPOPOLYSACCHARIDE BIOSYNTHESIS PROTEIN PA4999-RELATED"/>
    <property type="match status" value="1"/>
</dbReference>
<feature type="transmembrane region" description="Helical" evidence="5">
    <location>
        <begin position="244"/>
        <end position="270"/>
    </location>
</feature>
<evidence type="ECO:0000256" key="1">
    <source>
        <dbReference type="ARBA" id="ARBA00004141"/>
    </source>
</evidence>
<evidence type="ECO:0000256" key="5">
    <source>
        <dbReference type="SAM" id="Phobius"/>
    </source>
</evidence>
<evidence type="ECO:0000256" key="4">
    <source>
        <dbReference type="ARBA" id="ARBA00023136"/>
    </source>
</evidence>
<evidence type="ECO:0000313" key="8">
    <source>
        <dbReference type="Proteomes" id="UP000252008"/>
    </source>
</evidence>
<feature type="transmembrane region" description="Helical" evidence="5">
    <location>
        <begin position="88"/>
        <end position="109"/>
    </location>
</feature>